<dbReference type="Gene3D" id="3.10.105.10">
    <property type="entry name" value="Dipeptide-binding Protein, Domain 3"/>
    <property type="match status" value="1"/>
</dbReference>
<dbReference type="GO" id="GO:0015833">
    <property type="term" value="P:peptide transport"/>
    <property type="evidence" value="ECO:0007669"/>
    <property type="project" value="TreeGrafter"/>
</dbReference>
<keyword evidence="7" id="KW-1185">Reference proteome</keyword>
<evidence type="ECO:0000256" key="3">
    <source>
        <dbReference type="ARBA" id="ARBA00022729"/>
    </source>
</evidence>
<dbReference type="PANTHER" id="PTHR30290:SF9">
    <property type="entry name" value="OLIGOPEPTIDE-BINDING PROTEIN APPA"/>
    <property type="match status" value="1"/>
</dbReference>
<dbReference type="PROSITE" id="PS51318">
    <property type="entry name" value="TAT"/>
    <property type="match status" value="1"/>
</dbReference>
<evidence type="ECO:0000256" key="4">
    <source>
        <dbReference type="SAM" id="MobiDB-lite"/>
    </source>
</evidence>
<dbReference type="Gene3D" id="3.90.76.10">
    <property type="entry name" value="Dipeptide-binding Protein, Domain 1"/>
    <property type="match status" value="1"/>
</dbReference>
<accession>A0A5B7WUB3</accession>
<feature type="domain" description="Solute-binding protein family 5" evidence="5">
    <location>
        <begin position="94"/>
        <end position="528"/>
    </location>
</feature>
<protein>
    <recommendedName>
        <fullName evidence="5">Solute-binding protein family 5 domain-containing protein</fullName>
    </recommendedName>
</protein>
<dbReference type="InterPro" id="IPR039424">
    <property type="entry name" value="SBP_5"/>
</dbReference>
<dbReference type="EMBL" id="CP034412">
    <property type="protein sequence ID" value="QCY46875.1"/>
    <property type="molecule type" value="Genomic_DNA"/>
</dbReference>
<keyword evidence="2" id="KW-0813">Transport</keyword>
<dbReference type="Pfam" id="PF00496">
    <property type="entry name" value="SBP_bac_5"/>
    <property type="match status" value="1"/>
</dbReference>
<evidence type="ECO:0000256" key="2">
    <source>
        <dbReference type="ARBA" id="ARBA00022448"/>
    </source>
</evidence>
<evidence type="ECO:0000256" key="1">
    <source>
        <dbReference type="ARBA" id="ARBA00005695"/>
    </source>
</evidence>
<dbReference type="AlphaFoldDB" id="A0A5B7WUB3"/>
<reference evidence="6 7" key="1">
    <citation type="submission" date="2018-12" db="EMBL/GenBank/DDBJ databases">
        <title>Complete Genome Sequence of Glutamicibacter creatinolyticus strain LGCM259,isolated from an abscess of a 12-year-old mare in Italy.</title>
        <authorList>
            <person name="Santos R.G."/>
            <person name="Silva A.L."/>
            <person name="Seyffert N."/>
            <person name="Castro T.L.P."/>
            <person name="Attili A.R."/>
            <person name="Rifici C."/>
            <person name="Mazzullo G."/>
            <person name="Brenig B."/>
            <person name="Venanzi F."/>
            <person name="Azevedo V."/>
        </authorList>
    </citation>
    <scope>NUCLEOTIDE SEQUENCE [LARGE SCALE GENOMIC DNA]</scope>
    <source>
        <strain evidence="6 7">LGCM 259</strain>
    </source>
</reference>
<dbReference type="PANTHER" id="PTHR30290">
    <property type="entry name" value="PERIPLASMIC BINDING COMPONENT OF ABC TRANSPORTER"/>
    <property type="match status" value="1"/>
</dbReference>
<dbReference type="InterPro" id="IPR000914">
    <property type="entry name" value="SBP_5_dom"/>
</dbReference>
<feature type="region of interest" description="Disordered" evidence="4">
    <location>
        <begin position="162"/>
        <end position="187"/>
    </location>
</feature>
<dbReference type="Gene3D" id="3.40.190.10">
    <property type="entry name" value="Periplasmic binding protein-like II"/>
    <property type="match status" value="2"/>
</dbReference>
<name>A0A5B7WUB3_9MICC</name>
<dbReference type="InterPro" id="IPR006311">
    <property type="entry name" value="TAT_signal"/>
</dbReference>
<dbReference type="KEGG" id="gcr:GcLGCM259_1131"/>
<proteinExistence type="inferred from homology"/>
<dbReference type="Proteomes" id="UP000307000">
    <property type="component" value="Chromosome"/>
</dbReference>
<dbReference type="GO" id="GO:0042597">
    <property type="term" value="C:periplasmic space"/>
    <property type="evidence" value="ECO:0007669"/>
    <property type="project" value="UniProtKB-ARBA"/>
</dbReference>
<evidence type="ECO:0000313" key="6">
    <source>
        <dbReference type="EMBL" id="QCY46875.1"/>
    </source>
</evidence>
<dbReference type="GO" id="GO:0043190">
    <property type="term" value="C:ATP-binding cassette (ABC) transporter complex"/>
    <property type="evidence" value="ECO:0007669"/>
    <property type="project" value="InterPro"/>
</dbReference>
<dbReference type="InterPro" id="IPR030678">
    <property type="entry name" value="Peptide/Ni-bd"/>
</dbReference>
<evidence type="ECO:0000313" key="7">
    <source>
        <dbReference type="Proteomes" id="UP000307000"/>
    </source>
</evidence>
<organism evidence="6 7">
    <name type="scientific">Glutamicibacter creatinolyticus</name>
    <dbReference type="NCBI Taxonomy" id="162496"/>
    <lineage>
        <taxon>Bacteria</taxon>
        <taxon>Bacillati</taxon>
        <taxon>Actinomycetota</taxon>
        <taxon>Actinomycetes</taxon>
        <taxon>Micrococcales</taxon>
        <taxon>Micrococcaceae</taxon>
        <taxon>Glutamicibacter</taxon>
    </lineage>
</organism>
<dbReference type="PROSITE" id="PS51257">
    <property type="entry name" value="PROKAR_LIPOPROTEIN"/>
    <property type="match status" value="1"/>
</dbReference>
<dbReference type="GO" id="GO:1904680">
    <property type="term" value="F:peptide transmembrane transporter activity"/>
    <property type="evidence" value="ECO:0007669"/>
    <property type="project" value="TreeGrafter"/>
</dbReference>
<dbReference type="PIRSF" id="PIRSF002741">
    <property type="entry name" value="MppA"/>
    <property type="match status" value="1"/>
</dbReference>
<evidence type="ECO:0000259" key="5">
    <source>
        <dbReference type="Pfam" id="PF00496"/>
    </source>
</evidence>
<gene>
    <name evidence="6" type="ORF">GcLGCM259_1131</name>
</gene>
<dbReference type="SUPFAM" id="SSF53850">
    <property type="entry name" value="Periplasmic binding protein-like II"/>
    <property type="match status" value="1"/>
</dbReference>
<sequence>MPPIERQPVTRRAVLSGSLAAVLLGLTACTDTEPQPAASTGAAAGNATPRTFRIAAAAPPLSLDPAVAGDNDSFRVTRQIYETLISIDPQTGGPVAGLAESWTESEDGLRYTFTLRQGVKFHDGTAFNAEAVLANFKRWLGMNSELRSRSLQGFTQVFHHTSQIPKLPKDDEQAQAPNDTKAGDKQDLAPVMAQQKAQLEAMRTLLEEDLFSGKSEGGSASYFASVSALDEYTLELKLRRRLTGVIEAFTLPGLAIAAPSALKGGPKDNPAEKLTEHPVGTGPYRFAKRTEEHVLLEVNKEYWNQQRLNSNPQHPQRVEISAIASAHNRQTELLAGDIDAFDMVSVEVLRTLVRNARMVVNRDPFSVLYLGLHHDAPWLEKPAFRRALAMAIDKGRLVRELFISGSKAASTLLPPTFGVENPENVLFYSPDDAKKLLEEIDYDGSSIPFAYPRNVARNYLTLPERCFALIAEDLAKVGIKVKPVPVDWSHGKYVQRVRHDGFKGLHLLGFSGAYRNEDDFISGILAAKQYEFSYTSPLLDAQVLAARSIAVGELRTAAYRNILTTLSHDLPIVPLVFPISALALDSVVNYYPSSPVLDEVYVDVKLSPNGKLTG</sequence>
<comment type="similarity">
    <text evidence="1">Belongs to the bacterial solute-binding protein 5 family.</text>
</comment>
<keyword evidence="3" id="KW-0732">Signal</keyword>